<sequence>MVLIHGCLWTLPPHRLALWGQPLEPTSLQAGGSESYTGIESALFLGGVMFGRKRKNQAEGQICPLCQLLNAEEAESCTRCYYEFTVAAHRQTVSEITTEESDDLFDALLNEEEESDDESPLVDWTGHSFSMNDMTVEVSQYDEGGLVEVDQSVSMDHQFDA</sequence>
<name>A0A382L5E1_9ZZZZ</name>
<proteinExistence type="predicted"/>
<organism evidence="1">
    <name type="scientific">marine metagenome</name>
    <dbReference type="NCBI Taxonomy" id="408172"/>
    <lineage>
        <taxon>unclassified sequences</taxon>
        <taxon>metagenomes</taxon>
        <taxon>ecological metagenomes</taxon>
    </lineage>
</organism>
<protein>
    <submittedName>
        <fullName evidence="1">Uncharacterized protein</fullName>
    </submittedName>
</protein>
<reference evidence="1" key="1">
    <citation type="submission" date="2018-05" db="EMBL/GenBank/DDBJ databases">
        <authorList>
            <person name="Lanie J.A."/>
            <person name="Ng W.-L."/>
            <person name="Kazmierczak K.M."/>
            <person name="Andrzejewski T.M."/>
            <person name="Davidsen T.M."/>
            <person name="Wayne K.J."/>
            <person name="Tettelin H."/>
            <person name="Glass J.I."/>
            <person name="Rusch D."/>
            <person name="Podicherti R."/>
            <person name="Tsui H.-C.T."/>
            <person name="Winkler M.E."/>
        </authorList>
    </citation>
    <scope>NUCLEOTIDE SEQUENCE</scope>
</reference>
<feature type="non-terminal residue" evidence="1">
    <location>
        <position position="161"/>
    </location>
</feature>
<dbReference type="EMBL" id="UINC01084411">
    <property type="protein sequence ID" value="SVC31035.1"/>
    <property type="molecule type" value="Genomic_DNA"/>
</dbReference>
<accession>A0A382L5E1</accession>
<dbReference type="AlphaFoldDB" id="A0A382L5E1"/>
<gene>
    <name evidence="1" type="ORF">METZ01_LOCUS283889</name>
</gene>
<evidence type="ECO:0000313" key="1">
    <source>
        <dbReference type="EMBL" id="SVC31035.1"/>
    </source>
</evidence>